<dbReference type="PANTHER" id="PTHR36169:SF1">
    <property type="entry name" value="ACETATE KINASE EUTQ"/>
    <property type="match status" value="1"/>
</dbReference>
<sequence length="111" mass="12128">MSIHVFQAATRQPLTDLKIPDTIAFLDDLGSSGQEHAPITAGLFRMGQGQPMPYTYAFDEFKLILEGEMTVTEASGKVHELKAGDLIQFSAGTRVNFSSRSSGLAFYVAQR</sequence>
<reference evidence="2 3" key="1">
    <citation type="submission" date="2017-02" db="EMBL/GenBank/DDBJ databases">
        <title>Blood Disease Bacterium A2-HR MARDI.</title>
        <authorList>
            <person name="Badrun R."/>
            <person name="Abu Bakar N."/>
            <person name="Laboh R."/>
        </authorList>
    </citation>
    <scope>NUCLEOTIDE SEQUENCE [LARGE SCALE GENOMIC DNA]</scope>
    <source>
        <strain evidence="2 3">A2-HR MARDI</strain>
    </source>
</reference>
<accession>A0A1U9VF87</accession>
<name>A0A1U9VF87_9RALS</name>
<gene>
    <name evidence="2" type="ORF">B0B51_03485</name>
</gene>
<feature type="domain" description="(S)-ureidoglycine aminohydrolase cupin" evidence="1">
    <location>
        <begin position="40"/>
        <end position="96"/>
    </location>
</feature>
<dbReference type="Gene3D" id="2.60.120.10">
    <property type="entry name" value="Jelly Rolls"/>
    <property type="match status" value="1"/>
</dbReference>
<dbReference type="Proteomes" id="UP000189628">
    <property type="component" value="Chromosome"/>
</dbReference>
<dbReference type="SUPFAM" id="SSF51182">
    <property type="entry name" value="RmlC-like cupins"/>
    <property type="match status" value="1"/>
</dbReference>
<dbReference type="PANTHER" id="PTHR36169">
    <property type="entry name" value="ETHANOLAMINE UTILIZATION PROTEIN EUTQ"/>
    <property type="match status" value="1"/>
</dbReference>
<dbReference type="EMBL" id="CP019911">
    <property type="protein sequence ID" value="AQW29165.1"/>
    <property type="molecule type" value="Genomic_DNA"/>
</dbReference>
<dbReference type="InterPro" id="IPR008579">
    <property type="entry name" value="UGlyAH_Cupin_dom"/>
</dbReference>
<dbReference type="InterPro" id="IPR011051">
    <property type="entry name" value="RmlC_Cupin_sf"/>
</dbReference>
<dbReference type="InterPro" id="IPR010424">
    <property type="entry name" value="EutQ"/>
</dbReference>
<dbReference type="AlphaFoldDB" id="A0A1U9VF87"/>
<evidence type="ECO:0000313" key="2">
    <source>
        <dbReference type="EMBL" id="AQW29165.1"/>
    </source>
</evidence>
<evidence type="ECO:0000259" key="1">
    <source>
        <dbReference type="Pfam" id="PF05899"/>
    </source>
</evidence>
<dbReference type="InterPro" id="IPR014710">
    <property type="entry name" value="RmlC-like_jellyroll"/>
</dbReference>
<proteinExistence type="predicted"/>
<dbReference type="Pfam" id="PF05899">
    <property type="entry name" value="Cupin_3"/>
    <property type="match status" value="1"/>
</dbReference>
<organism evidence="2 3">
    <name type="scientific">blood disease bacterium A2-HR MARDI</name>
    <dbReference type="NCBI Taxonomy" id="1944648"/>
    <lineage>
        <taxon>Bacteria</taxon>
        <taxon>Pseudomonadati</taxon>
        <taxon>Pseudomonadota</taxon>
        <taxon>Betaproteobacteria</taxon>
        <taxon>Burkholderiales</taxon>
        <taxon>Burkholderiaceae</taxon>
        <taxon>Ralstonia</taxon>
        <taxon>Ralstonia solanacearum species complex</taxon>
    </lineage>
</organism>
<protein>
    <recommendedName>
        <fullName evidence="1">(S)-ureidoglycine aminohydrolase cupin domain-containing protein</fullName>
    </recommendedName>
</protein>
<evidence type="ECO:0000313" key="3">
    <source>
        <dbReference type="Proteomes" id="UP000189628"/>
    </source>
</evidence>